<keyword evidence="7 10" id="KW-0560">Oxidoreductase</keyword>
<evidence type="ECO:0000313" key="13">
    <source>
        <dbReference type="EMBL" id="CAH0532946.1"/>
    </source>
</evidence>
<evidence type="ECO:0000259" key="11">
    <source>
        <dbReference type="Pfam" id="PF02558"/>
    </source>
</evidence>
<dbReference type="Proteomes" id="UP000838672">
    <property type="component" value="Unassembled WGS sequence"/>
</dbReference>
<dbReference type="Pfam" id="PF08546">
    <property type="entry name" value="ApbA_C"/>
    <property type="match status" value="1"/>
</dbReference>
<dbReference type="PANTHER" id="PTHR43765">
    <property type="entry name" value="2-DEHYDROPANTOATE 2-REDUCTASE-RELATED"/>
    <property type="match status" value="1"/>
</dbReference>
<organism evidence="13 14">
    <name type="scientific">Vibrio stylophorae</name>
    <dbReference type="NCBI Taxonomy" id="659351"/>
    <lineage>
        <taxon>Bacteria</taxon>
        <taxon>Pseudomonadati</taxon>
        <taxon>Pseudomonadota</taxon>
        <taxon>Gammaproteobacteria</taxon>
        <taxon>Vibrionales</taxon>
        <taxon>Vibrionaceae</taxon>
        <taxon>Vibrio</taxon>
    </lineage>
</organism>
<keyword evidence="6 10" id="KW-0521">NADP</keyword>
<dbReference type="InterPro" id="IPR008927">
    <property type="entry name" value="6-PGluconate_DH-like_C_sf"/>
</dbReference>
<dbReference type="NCBIfam" id="TIGR00745">
    <property type="entry name" value="apbA_panE"/>
    <property type="match status" value="1"/>
</dbReference>
<dbReference type="Gene3D" id="1.10.1040.10">
    <property type="entry name" value="N-(1-d-carboxylethyl)-l-norvaline Dehydrogenase, domain 2"/>
    <property type="match status" value="1"/>
</dbReference>
<accession>A0ABN8DSJ8</accession>
<proteinExistence type="inferred from homology"/>
<evidence type="ECO:0000313" key="14">
    <source>
        <dbReference type="Proteomes" id="UP000838672"/>
    </source>
</evidence>
<dbReference type="InterPro" id="IPR013328">
    <property type="entry name" value="6PGD_dom2"/>
</dbReference>
<evidence type="ECO:0000256" key="2">
    <source>
        <dbReference type="ARBA" id="ARBA00007870"/>
    </source>
</evidence>
<evidence type="ECO:0000256" key="3">
    <source>
        <dbReference type="ARBA" id="ARBA00013014"/>
    </source>
</evidence>
<evidence type="ECO:0000256" key="6">
    <source>
        <dbReference type="ARBA" id="ARBA00022857"/>
    </source>
</evidence>
<dbReference type="Pfam" id="PF02558">
    <property type="entry name" value="ApbA"/>
    <property type="match status" value="1"/>
</dbReference>
<name>A0ABN8DSJ8_9VIBR</name>
<reference evidence="13" key="1">
    <citation type="submission" date="2021-11" db="EMBL/GenBank/DDBJ databases">
        <authorList>
            <person name="Rodrigo-Torres L."/>
            <person name="Arahal R. D."/>
            <person name="Lucena T."/>
        </authorList>
    </citation>
    <scope>NUCLEOTIDE SEQUENCE</scope>
    <source>
        <strain evidence="13">CECT 7929</strain>
    </source>
</reference>
<feature type="domain" description="Ketopantoate reductase C-terminal" evidence="12">
    <location>
        <begin position="174"/>
        <end position="296"/>
    </location>
</feature>
<comment type="catalytic activity">
    <reaction evidence="9 10">
        <text>(R)-pantoate + NADP(+) = 2-dehydropantoate + NADPH + H(+)</text>
        <dbReference type="Rhea" id="RHEA:16233"/>
        <dbReference type="ChEBI" id="CHEBI:11561"/>
        <dbReference type="ChEBI" id="CHEBI:15378"/>
        <dbReference type="ChEBI" id="CHEBI:15980"/>
        <dbReference type="ChEBI" id="CHEBI:57783"/>
        <dbReference type="ChEBI" id="CHEBI:58349"/>
        <dbReference type="EC" id="1.1.1.169"/>
    </reaction>
</comment>
<evidence type="ECO:0000256" key="5">
    <source>
        <dbReference type="ARBA" id="ARBA00022655"/>
    </source>
</evidence>
<comment type="similarity">
    <text evidence="2 10">Belongs to the ketopantoate reductase family.</text>
</comment>
<keyword evidence="14" id="KW-1185">Reference proteome</keyword>
<comment type="function">
    <text evidence="10">Catalyzes the NADPH-dependent reduction of ketopantoate into pantoic acid.</text>
</comment>
<dbReference type="InterPro" id="IPR013332">
    <property type="entry name" value="KPR_N"/>
</dbReference>
<dbReference type="SUPFAM" id="SSF48179">
    <property type="entry name" value="6-phosphogluconate dehydrogenase C-terminal domain-like"/>
    <property type="match status" value="1"/>
</dbReference>
<comment type="caution">
    <text evidence="13">The sequence shown here is derived from an EMBL/GenBank/DDBJ whole genome shotgun (WGS) entry which is preliminary data.</text>
</comment>
<evidence type="ECO:0000256" key="1">
    <source>
        <dbReference type="ARBA" id="ARBA00004994"/>
    </source>
</evidence>
<dbReference type="GO" id="GO:0008677">
    <property type="term" value="F:2-dehydropantoate 2-reductase activity"/>
    <property type="evidence" value="ECO:0007669"/>
    <property type="project" value="UniProtKB-EC"/>
</dbReference>
<dbReference type="InterPro" id="IPR050838">
    <property type="entry name" value="Ketopantoate_reductase"/>
</dbReference>
<feature type="domain" description="Ketopantoate reductase N-terminal" evidence="11">
    <location>
        <begin position="3"/>
        <end position="144"/>
    </location>
</feature>
<protein>
    <recommendedName>
        <fullName evidence="4 10">2-dehydropantoate 2-reductase</fullName>
        <ecNumber evidence="3 10">1.1.1.169</ecNumber>
    </recommendedName>
    <alternativeName>
        <fullName evidence="8 10">Ketopantoate reductase</fullName>
    </alternativeName>
</protein>
<evidence type="ECO:0000256" key="9">
    <source>
        <dbReference type="ARBA" id="ARBA00048793"/>
    </source>
</evidence>
<keyword evidence="5 10" id="KW-0566">Pantothenate biosynthesis</keyword>
<sequence length="298" mass="32796">MKIAIIGPGAIGSLFALTLDASGVQVALFQRQLGSVTRNYVGPLNLAKQSITFAHKRTDIAKADLVLCCVKAWQLSDALAQFSPYFHAKQPIILSHNGMGALSETHPLFTHHPIFALTTTHGAMLDAGELKHTGLGQCILGPLNPLAVTQQRIAQSLCEYLNHANMDAHVDLEIEQRLWQKLLINCIINPLTARDQCPNGALANPQYQDEIATLIKEAWQVTQREGLPWTPQAIDAQIMAVVKATAANFSSMNRDLANQRRTEIDAITGFLLQRGALHGVSLPHHQQLYHQIQSKECR</sequence>
<evidence type="ECO:0000256" key="10">
    <source>
        <dbReference type="RuleBase" id="RU362068"/>
    </source>
</evidence>
<evidence type="ECO:0000259" key="12">
    <source>
        <dbReference type="Pfam" id="PF08546"/>
    </source>
</evidence>
<dbReference type="InterPro" id="IPR036291">
    <property type="entry name" value="NAD(P)-bd_dom_sf"/>
</dbReference>
<dbReference type="Gene3D" id="3.40.50.720">
    <property type="entry name" value="NAD(P)-binding Rossmann-like Domain"/>
    <property type="match status" value="1"/>
</dbReference>
<comment type="pathway">
    <text evidence="1 10">Cofactor biosynthesis; (R)-pantothenate biosynthesis; (R)-pantoate from 3-methyl-2-oxobutanoate: step 2/2.</text>
</comment>
<dbReference type="SUPFAM" id="SSF51735">
    <property type="entry name" value="NAD(P)-binding Rossmann-fold domains"/>
    <property type="match status" value="1"/>
</dbReference>
<evidence type="ECO:0000256" key="4">
    <source>
        <dbReference type="ARBA" id="ARBA00019465"/>
    </source>
</evidence>
<dbReference type="EMBL" id="CAKLDI010000001">
    <property type="protein sequence ID" value="CAH0532946.1"/>
    <property type="molecule type" value="Genomic_DNA"/>
</dbReference>
<dbReference type="InterPro" id="IPR003710">
    <property type="entry name" value="ApbA"/>
</dbReference>
<gene>
    <name evidence="13" type="primary">panE</name>
    <name evidence="13" type="ORF">VST7929_00795</name>
</gene>
<dbReference type="PANTHER" id="PTHR43765:SF2">
    <property type="entry name" value="2-DEHYDROPANTOATE 2-REDUCTASE"/>
    <property type="match status" value="1"/>
</dbReference>
<dbReference type="EC" id="1.1.1.169" evidence="3 10"/>
<evidence type="ECO:0000256" key="8">
    <source>
        <dbReference type="ARBA" id="ARBA00032024"/>
    </source>
</evidence>
<dbReference type="InterPro" id="IPR013752">
    <property type="entry name" value="KPA_reductase"/>
</dbReference>
<dbReference type="RefSeq" id="WP_237465093.1">
    <property type="nucleotide sequence ID" value="NZ_CAKLDI010000001.1"/>
</dbReference>
<evidence type="ECO:0000256" key="7">
    <source>
        <dbReference type="ARBA" id="ARBA00023002"/>
    </source>
</evidence>